<keyword evidence="8" id="KW-0963">Cytoplasm</keyword>
<gene>
    <name evidence="12" type="primary">YAE1</name>
    <name evidence="12" type="ORF">LTR09_006445</name>
</gene>
<evidence type="ECO:0000256" key="8">
    <source>
        <dbReference type="ARBA" id="ARBA00022490"/>
    </source>
</evidence>
<evidence type="ECO:0000256" key="10">
    <source>
        <dbReference type="SAM" id="MobiDB-lite"/>
    </source>
</evidence>
<feature type="compositionally biased region" description="Pro residues" evidence="10">
    <location>
        <begin position="463"/>
        <end position="472"/>
    </location>
</feature>
<sequence length="750" mass="79650">MLRDLPSPFNLNDNDTGSFMTLPLGLPNPPYAPTPGSEHVDPLSDVFGSAPSSPTLHPTTSNPTTNSHPSTHPDFNIRSGIVSQHPSEIPRLRRMHVTNGYRDGLAESKESFLQEGFDEGYALGAELGLSAGWLLGALEGMVRAVPSGKDGGRDDGKDSTGGEVGDRDRLKEMLRKAEEELRIEKLCGSAWFGEDGVWIYEVPVKNAGEGGGEDVTFAEVAEAHPVLKKWRGEVRELARWRDLHARTQPTLRKLAASSIFITRIEQPFHVTGEDFTRSKITLPTSRITSGIQSDLQLSRPRVRKTAMADQTLASASTAEGNLTNPNISGSPSPSPPPAPSNPSPKIWTKKMPRPKPLPTRRDSDETPDSQSDSDSRSPLAEPRPTALTHDGFRNPLVHGAYRQRGNVRSMWGAGYINGENSGSNARPEESGDEEDDEESDDGGDDDGDEYADEADEDASGEAPAPPAPPAPRRPNALMHPPASDPRPNALTHDGFGNPLIYGAYRQVGNTRALRGPSPEDKPRPSPTNGPRRRSAAARDSDDDTDENGRSDFEDDVDDDGDEGGDVEGGGGLVEDPSYGNTPANNNTPLIPAPGSSGSSSGDDSSGSEHPGSDDDASDEDAEMPDAPEQEMYGPPAALNLTTPHELARWYLHIPFQSVIPGCNCVDWCDCPGFVGQAGYQTALEASTGGTVAGLGLGAGGGAAGGAVGSFAGGSGGRVNEVRLRHLGAHAIHVWAKGAPVSWERSTRGRV</sequence>
<dbReference type="InterPro" id="IPR019191">
    <property type="entry name" value="Essential_protein_Yae1_N"/>
</dbReference>
<evidence type="ECO:0000256" key="5">
    <source>
        <dbReference type="ARBA" id="ARBA00011427"/>
    </source>
</evidence>
<evidence type="ECO:0000256" key="3">
    <source>
        <dbReference type="ARBA" id="ARBA00004496"/>
    </source>
</evidence>
<keyword evidence="13" id="KW-1185">Reference proteome</keyword>
<feature type="region of interest" description="Disordered" evidence="10">
    <location>
        <begin position="412"/>
        <end position="638"/>
    </location>
</feature>
<comment type="function">
    <text evidence="1">The complex LTO1:YAE1 may function as a target specific adapter that probably recruits apo-RPLI1 to the cytosolic iron-sulfur protein assembly (CIA) complex machinery. May be required for biogenesis of the large ribosomal subunit and initiation of translation.</text>
</comment>
<feature type="region of interest" description="Disordered" evidence="10">
    <location>
        <begin position="314"/>
        <end position="398"/>
    </location>
</feature>
<dbReference type="EMBL" id="JAWDJX010000020">
    <property type="protein sequence ID" value="KAK3052590.1"/>
    <property type="molecule type" value="Genomic_DNA"/>
</dbReference>
<feature type="compositionally biased region" description="Low complexity" evidence="10">
    <location>
        <begin position="49"/>
        <end position="73"/>
    </location>
</feature>
<feature type="compositionally biased region" description="Polar residues" evidence="10">
    <location>
        <begin position="9"/>
        <end position="19"/>
    </location>
</feature>
<feature type="compositionally biased region" description="Low complexity" evidence="10">
    <location>
        <begin position="594"/>
        <end position="609"/>
    </location>
</feature>
<feature type="compositionally biased region" description="Basic and acidic residues" evidence="10">
    <location>
        <begin position="150"/>
        <end position="167"/>
    </location>
</feature>
<evidence type="ECO:0000256" key="2">
    <source>
        <dbReference type="ARBA" id="ARBA00004123"/>
    </source>
</evidence>
<dbReference type="GO" id="GO:0005737">
    <property type="term" value="C:cytoplasm"/>
    <property type="evidence" value="ECO:0007669"/>
    <property type="project" value="UniProtKB-SubCell"/>
</dbReference>
<comment type="subunit">
    <text evidence="5">May form a complex with LTO1.</text>
</comment>
<evidence type="ECO:0000256" key="6">
    <source>
        <dbReference type="ARBA" id="ARBA00017286"/>
    </source>
</evidence>
<feature type="compositionally biased region" description="Acidic residues" evidence="10">
    <location>
        <begin position="430"/>
        <end position="459"/>
    </location>
</feature>
<dbReference type="AlphaFoldDB" id="A0AAJ0GBV1"/>
<evidence type="ECO:0000256" key="4">
    <source>
        <dbReference type="ARBA" id="ARBA00007096"/>
    </source>
</evidence>
<dbReference type="InterPro" id="IPR038881">
    <property type="entry name" value="Yae1-like"/>
</dbReference>
<feature type="compositionally biased region" description="Polar residues" evidence="10">
    <location>
        <begin position="578"/>
        <end position="588"/>
    </location>
</feature>
<feature type="compositionally biased region" description="Polar residues" evidence="10">
    <location>
        <begin position="314"/>
        <end position="323"/>
    </location>
</feature>
<evidence type="ECO:0000256" key="7">
    <source>
        <dbReference type="ARBA" id="ARBA00018400"/>
    </source>
</evidence>
<feature type="compositionally biased region" description="Pro residues" evidence="10">
    <location>
        <begin position="332"/>
        <end position="342"/>
    </location>
</feature>
<evidence type="ECO:0000256" key="1">
    <source>
        <dbReference type="ARBA" id="ARBA00003836"/>
    </source>
</evidence>
<organism evidence="12 13">
    <name type="scientific">Extremus antarcticus</name>
    <dbReference type="NCBI Taxonomy" id="702011"/>
    <lineage>
        <taxon>Eukaryota</taxon>
        <taxon>Fungi</taxon>
        <taxon>Dikarya</taxon>
        <taxon>Ascomycota</taxon>
        <taxon>Pezizomycotina</taxon>
        <taxon>Dothideomycetes</taxon>
        <taxon>Dothideomycetidae</taxon>
        <taxon>Mycosphaerellales</taxon>
        <taxon>Extremaceae</taxon>
        <taxon>Extremus</taxon>
    </lineage>
</organism>
<dbReference type="PANTHER" id="PTHR18829:SF0">
    <property type="entry name" value="PROTEIN YAE1 HOMOLOG"/>
    <property type="match status" value="1"/>
</dbReference>
<comment type="subcellular location">
    <subcellularLocation>
        <location evidence="3">Cytoplasm</location>
    </subcellularLocation>
    <subcellularLocation>
        <location evidence="2">Nucleus</location>
    </subcellularLocation>
</comment>
<evidence type="ECO:0000256" key="9">
    <source>
        <dbReference type="ARBA" id="ARBA00023242"/>
    </source>
</evidence>
<proteinExistence type="inferred from homology"/>
<dbReference type="PANTHER" id="PTHR18829">
    <property type="entry name" value="PROTEIN YAE1 HOMOLOG"/>
    <property type="match status" value="1"/>
</dbReference>
<feature type="region of interest" description="Disordered" evidence="10">
    <location>
        <begin position="1"/>
        <end position="87"/>
    </location>
</feature>
<feature type="compositionally biased region" description="Acidic residues" evidence="10">
    <location>
        <begin position="613"/>
        <end position="628"/>
    </location>
</feature>
<dbReference type="GO" id="GO:0005634">
    <property type="term" value="C:nucleus"/>
    <property type="evidence" value="ECO:0007669"/>
    <property type="project" value="UniProtKB-SubCell"/>
</dbReference>
<evidence type="ECO:0000313" key="12">
    <source>
        <dbReference type="EMBL" id="KAK3052590.1"/>
    </source>
</evidence>
<evidence type="ECO:0000313" key="13">
    <source>
        <dbReference type="Proteomes" id="UP001271007"/>
    </source>
</evidence>
<feature type="domain" description="Essential protein Yae1 N-terminal" evidence="11">
    <location>
        <begin position="100"/>
        <end position="136"/>
    </location>
</feature>
<comment type="similarity">
    <text evidence="4">Belongs to the YAE1 family.</text>
</comment>
<feature type="region of interest" description="Disordered" evidence="10">
    <location>
        <begin position="146"/>
        <end position="167"/>
    </location>
</feature>
<reference evidence="12" key="1">
    <citation type="submission" date="2023-04" db="EMBL/GenBank/DDBJ databases">
        <title>Black Yeasts Isolated from many extreme environments.</title>
        <authorList>
            <person name="Coleine C."/>
            <person name="Stajich J.E."/>
            <person name="Selbmann L."/>
        </authorList>
    </citation>
    <scope>NUCLEOTIDE SEQUENCE</scope>
    <source>
        <strain evidence="12">CCFEE 5312</strain>
    </source>
</reference>
<dbReference type="Proteomes" id="UP001271007">
    <property type="component" value="Unassembled WGS sequence"/>
</dbReference>
<accession>A0AAJ0GBV1</accession>
<evidence type="ECO:0000259" key="11">
    <source>
        <dbReference type="Pfam" id="PF09811"/>
    </source>
</evidence>
<protein>
    <recommendedName>
        <fullName evidence="7">Protein YAE1</fullName>
    </recommendedName>
    <alternativeName>
        <fullName evidence="6">Protein yae1</fullName>
    </alternativeName>
</protein>
<dbReference type="Pfam" id="PF09811">
    <property type="entry name" value="Yae1_N"/>
    <property type="match status" value="1"/>
</dbReference>
<name>A0AAJ0GBV1_9PEZI</name>
<comment type="caution">
    <text evidence="12">The sequence shown here is derived from an EMBL/GenBank/DDBJ whole genome shotgun (WGS) entry which is preliminary data.</text>
</comment>
<feature type="compositionally biased region" description="Acidic residues" evidence="10">
    <location>
        <begin position="552"/>
        <end position="565"/>
    </location>
</feature>
<keyword evidence="9" id="KW-0539">Nucleus</keyword>